<gene>
    <name evidence="1" type="ORF">PMAYCL1PPCAC_01590</name>
</gene>
<organism evidence="1 2">
    <name type="scientific">Pristionchus mayeri</name>
    <dbReference type="NCBI Taxonomy" id="1317129"/>
    <lineage>
        <taxon>Eukaryota</taxon>
        <taxon>Metazoa</taxon>
        <taxon>Ecdysozoa</taxon>
        <taxon>Nematoda</taxon>
        <taxon>Chromadorea</taxon>
        <taxon>Rhabditida</taxon>
        <taxon>Rhabditina</taxon>
        <taxon>Diplogasteromorpha</taxon>
        <taxon>Diplogasteroidea</taxon>
        <taxon>Neodiplogasteridae</taxon>
        <taxon>Pristionchus</taxon>
    </lineage>
</organism>
<reference evidence="2" key="1">
    <citation type="submission" date="2022-10" db="EMBL/GenBank/DDBJ databases">
        <title>Genome assembly of Pristionchus species.</title>
        <authorList>
            <person name="Yoshida K."/>
            <person name="Sommer R.J."/>
        </authorList>
    </citation>
    <scope>NUCLEOTIDE SEQUENCE [LARGE SCALE GENOMIC DNA]</scope>
    <source>
        <strain evidence="2">RS5460</strain>
    </source>
</reference>
<dbReference type="Proteomes" id="UP001328107">
    <property type="component" value="Unassembled WGS sequence"/>
</dbReference>
<evidence type="ECO:0000313" key="2">
    <source>
        <dbReference type="Proteomes" id="UP001328107"/>
    </source>
</evidence>
<comment type="caution">
    <text evidence="1">The sequence shown here is derived from an EMBL/GenBank/DDBJ whole genome shotgun (WGS) entry which is preliminary data.</text>
</comment>
<feature type="non-terminal residue" evidence="1">
    <location>
        <position position="1"/>
    </location>
</feature>
<keyword evidence="2" id="KW-1185">Reference proteome</keyword>
<dbReference type="AlphaFoldDB" id="A0AAN4Z6G8"/>
<sequence length="84" mass="9795">RVAQSLVSLSQTVERKVGWIESNHQLHSSSSFLQHDIFYSRSVFLHEHLYTTAEVGRNLCEIRQIDTFLVVSEMEAETVDEWSR</sequence>
<accession>A0AAN4Z6G8</accession>
<name>A0AAN4Z6G8_9BILA</name>
<proteinExistence type="predicted"/>
<evidence type="ECO:0000313" key="1">
    <source>
        <dbReference type="EMBL" id="GMR31395.1"/>
    </source>
</evidence>
<dbReference type="EMBL" id="BTRK01000001">
    <property type="protein sequence ID" value="GMR31395.1"/>
    <property type="molecule type" value="Genomic_DNA"/>
</dbReference>
<feature type="non-terminal residue" evidence="1">
    <location>
        <position position="84"/>
    </location>
</feature>
<protein>
    <submittedName>
        <fullName evidence="1">Uncharacterized protein</fullName>
    </submittedName>
</protein>